<dbReference type="Pfam" id="PF12717">
    <property type="entry name" value="Cnd1"/>
    <property type="match status" value="1"/>
</dbReference>
<feature type="domain" description="Condensin complex subunit 1 C-terminal" evidence="8">
    <location>
        <begin position="908"/>
        <end position="1074"/>
    </location>
</feature>
<name>A0A671W2K0_SPAAU</name>
<sequence>VVSGGLIQNINKMDLISALHFLKLKEIPEDWVDAVWDLEFTERKPLDEIAEEEFAVSGHKSFRALYQCVLAHAADHQKSAGRDGSIWATLGVNGVSVKSLVAVLSYFILAGKAKAANVQQRVNGLHAASIYLLLLGIPGSIANKVFHEVLLDTCADLTSHCWPQDSGKKRKKDGLKSSQTDGKRSKPQRKDAEMEVDDEEEEEEELHFSGQDLMKIRDAVVLLVQSLLRLLETFQLKDRPQSTSNCMQVTNDSIITLTDRIELTILFFLHRDITKLKSVPEMAFYGLQLLCSPKHGDQKEVRSMAHDYLRIGIAGDFCRKSLVEHEAWVISILKEMAPPFLQILLQHICFQVNPPKSEYRSHGAQAVAMLTSQMESSGYACFIKWLSNFSRSSKMVHRLFSIDVVMVLLEQPERQPEECPDPELACFLPHKFLIQSLLFARRMDNSPTVQGHALNCLAQCLELPSFNVTRAIHNLFAASEFENSSSSCEESGLTLDLGPVSVDSTLCRAEDSKTNVRKSALQALVGLLKHAVIPMSWENLSTLSERCRDSAVSVKKKALQCVGELLAVSCNMVQRVWLQGVVPAVVDSENSVQEKALEALDQVVLSQVKQYSASRHLDASQRLTWDLLGLLCHECQNLSRYFSRAFTIWSKQNKFSPSFITNLISHTEADHAAGAWLLLSKVVASSPKLPYGKILDAWDNMISSKAVSVPTCCHILSVMGDIAAHLNEDTKDRIIKDLMCWLKSFTLSLEVISASVETLLQFGRSEDAFLNQHCGELVSVCEAYLASIILSEKGAENLNEELMVKHLHTLGVASLHCPSKVGKRTVLLVESVLTTHSVKLAGREDGKNQEEMPASLPLSQFKTNSLSTKVRAHGVITLGKLCLQHEELVQKYLPVFARELEVGTEVAVRNNVVVIMCDLCVRYTNIVDHYIPNISTCLRDNEAVIREQTLIMLTNLLQEEFVKWKGSLFFRFMSALVDPVPAIASLCEYCLVHLLLKKNPEMFSVHFIECIFHFNSYNKHKSYNKFPQSEREKVLFSLKGAHHCDKRFRIYRFLLEHFTDTQRFNITNKINQTILACFADEELPLDADGAAILSETFKILSLKEMKLQSISAGTAGPAGEEPEEENMANMAKAVIQAAQKKVVSQVQKKAFIENTVPLIISLKSLLEQKRSPVLRDLMAYLQVTMQDYRNEVKECFAGDEQLAAEVEFALKTAEKEREMEEQLENCSLTGDGRIPTAQTTRSDHPCNTPIPSKGFSEKKKALLLRSTIKRTNQLLSSGFIWSSMKQMISFRSILG</sequence>
<dbReference type="GO" id="GO:0007076">
    <property type="term" value="P:mitotic chromosome condensation"/>
    <property type="evidence" value="ECO:0007669"/>
    <property type="project" value="InterPro"/>
</dbReference>
<evidence type="ECO:0000313" key="9">
    <source>
        <dbReference type="Ensembl" id="ENSSAUP00010032167.1"/>
    </source>
</evidence>
<reference evidence="9" key="3">
    <citation type="submission" date="2025-09" db="UniProtKB">
        <authorList>
            <consortium name="Ensembl"/>
        </authorList>
    </citation>
    <scope>IDENTIFICATION</scope>
</reference>
<feature type="compositionally biased region" description="Acidic residues" evidence="7">
    <location>
        <begin position="194"/>
        <end position="205"/>
    </location>
</feature>
<dbReference type="InterPro" id="IPR032682">
    <property type="entry name" value="Cnd1_C"/>
</dbReference>
<keyword evidence="2" id="KW-0132">Cell division</keyword>
<dbReference type="GeneTree" id="ENSGT00940000153566"/>
<reference evidence="9" key="2">
    <citation type="submission" date="2025-08" db="UniProtKB">
        <authorList>
            <consortium name="Ensembl"/>
        </authorList>
    </citation>
    <scope>IDENTIFICATION</scope>
</reference>
<evidence type="ECO:0000256" key="5">
    <source>
        <dbReference type="ARBA" id="ARBA00023242"/>
    </source>
</evidence>
<evidence type="ECO:0000313" key="10">
    <source>
        <dbReference type="Proteomes" id="UP000472265"/>
    </source>
</evidence>
<keyword evidence="4" id="KW-0226">DNA condensation</keyword>
<dbReference type="InParanoid" id="A0A671W2K0"/>
<gene>
    <name evidence="9" type="primary">NCAPD3</name>
    <name evidence="9" type="synonym">ncapd3</name>
</gene>
<evidence type="ECO:0000256" key="2">
    <source>
        <dbReference type="ARBA" id="ARBA00022618"/>
    </source>
</evidence>
<evidence type="ECO:0000259" key="8">
    <source>
        <dbReference type="Pfam" id="PF12717"/>
    </source>
</evidence>
<comment type="subcellular location">
    <subcellularLocation>
        <location evidence="1">Nucleus</location>
    </subcellularLocation>
</comment>
<keyword evidence="6" id="KW-0131">Cell cycle</keyword>
<evidence type="ECO:0000256" key="4">
    <source>
        <dbReference type="ARBA" id="ARBA00023067"/>
    </source>
</evidence>
<evidence type="ECO:0000256" key="3">
    <source>
        <dbReference type="ARBA" id="ARBA00022776"/>
    </source>
</evidence>
<accession>A0A671W2K0</accession>
<keyword evidence="10" id="KW-1185">Reference proteome</keyword>
<feature type="region of interest" description="Disordered" evidence="7">
    <location>
        <begin position="164"/>
        <end position="208"/>
    </location>
</feature>
<dbReference type="GO" id="GO:0042393">
    <property type="term" value="F:histone binding"/>
    <property type="evidence" value="ECO:0007669"/>
    <property type="project" value="TreeGrafter"/>
</dbReference>
<dbReference type="PANTHER" id="PTHR14222:SF1">
    <property type="entry name" value="CONDENSIN-2 COMPLEX SUBUNIT D3"/>
    <property type="match status" value="1"/>
</dbReference>
<feature type="region of interest" description="Disordered" evidence="7">
    <location>
        <begin position="1228"/>
        <end position="1251"/>
    </location>
</feature>
<proteinExistence type="predicted"/>
<dbReference type="Ensembl" id="ENSSAUT00010033881.1">
    <property type="protein sequence ID" value="ENSSAUP00010032167.1"/>
    <property type="gene ID" value="ENSSAUG00010013471.1"/>
</dbReference>
<evidence type="ECO:0000256" key="1">
    <source>
        <dbReference type="ARBA" id="ARBA00004123"/>
    </source>
</evidence>
<keyword evidence="5" id="KW-0539">Nucleus</keyword>
<protein>
    <submittedName>
        <fullName evidence="9">Non-SMC condensin II complex, subunit D3</fullName>
    </submittedName>
</protein>
<dbReference type="GO" id="GO:0010032">
    <property type="term" value="P:meiotic chromosome condensation"/>
    <property type="evidence" value="ECO:0007669"/>
    <property type="project" value="TreeGrafter"/>
</dbReference>
<dbReference type="GO" id="GO:0000796">
    <property type="term" value="C:condensin complex"/>
    <property type="evidence" value="ECO:0007669"/>
    <property type="project" value="TreeGrafter"/>
</dbReference>
<evidence type="ECO:0000256" key="6">
    <source>
        <dbReference type="ARBA" id="ARBA00023306"/>
    </source>
</evidence>
<dbReference type="SUPFAM" id="SSF48371">
    <property type="entry name" value="ARM repeat"/>
    <property type="match status" value="1"/>
</dbReference>
<dbReference type="GO" id="GO:0051301">
    <property type="term" value="P:cell division"/>
    <property type="evidence" value="ECO:0007669"/>
    <property type="project" value="UniProtKB-KW"/>
</dbReference>
<dbReference type="GO" id="GO:0005634">
    <property type="term" value="C:nucleus"/>
    <property type="evidence" value="ECO:0007669"/>
    <property type="project" value="UniProtKB-SubCell"/>
</dbReference>
<reference evidence="9" key="1">
    <citation type="submission" date="2021-04" db="EMBL/GenBank/DDBJ databases">
        <authorList>
            <consortium name="Wellcome Sanger Institute Data Sharing"/>
        </authorList>
    </citation>
    <scope>NUCLEOTIDE SEQUENCE [LARGE SCALE GENOMIC DNA]</scope>
</reference>
<organism evidence="9 10">
    <name type="scientific">Sparus aurata</name>
    <name type="common">Gilthead sea bream</name>
    <dbReference type="NCBI Taxonomy" id="8175"/>
    <lineage>
        <taxon>Eukaryota</taxon>
        <taxon>Metazoa</taxon>
        <taxon>Chordata</taxon>
        <taxon>Craniata</taxon>
        <taxon>Vertebrata</taxon>
        <taxon>Euteleostomi</taxon>
        <taxon>Actinopterygii</taxon>
        <taxon>Neopterygii</taxon>
        <taxon>Teleostei</taxon>
        <taxon>Neoteleostei</taxon>
        <taxon>Acanthomorphata</taxon>
        <taxon>Eupercaria</taxon>
        <taxon>Spariformes</taxon>
        <taxon>Sparidae</taxon>
        <taxon>Sparus</taxon>
    </lineage>
</organism>
<dbReference type="InterPro" id="IPR011989">
    <property type="entry name" value="ARM-like"/>
</dbReference>
<dbReference type="Proteomes" id="UP000472265">
    <property type="component" value="Chromosome 15"/>
</dbReference>
<dbReference type="PANTHER" id="PTHR14222">
    <property type="entry name" value="CONDENSIN"/>
    <property type="match status" value="1"/>
</dbReference>
<dbReference type="GO" id="GO:0000779">
    <property type="term" value="C:condensed chromosome, centromeric region"/>
    <property type="evidence" value="ECO:0007669"/>
    <property type="project" value="TreeGrafter"/>
</dbReference>
<dbReference type="InterPro" id="IPR026971">
    <property type="entry name" value="CND1/NCAPD3"/>
</dbReference>
<dbReference type="Gene3D" id="1.25.10.10">
    <property type="entry name" value="Leucine-rich Repeat Variant"/>
    <property type="match status" value="2"/>
</dbReference>
<dbReference type="InterPro" id="IPR016024">
    <property type="entry name" value="ARM-type_fold"/>
</dbReference>
<evidence type="ECO:0000256" key="7">
    <source>
        <dbReference type="SAM" id="MobiDB-lite"/>
    </source>
</evidence>
<keyword evidence="3" id="KW-0498">Mitosis</keyword>
<feature type="compositionally biased region" description="Basic and acidic residues" evidence="7">
    <location>
        <begin position="181"/>
        <end position="193"/>
    </location>
</feature>